<proteinExistence type="predicted"/>
<dbReference type="RefSeq" id="XP_064667698.1">
    <property type="nucleotide sequence ID" value="XM_064819260.1"/>
</dbReference>
<keyword evidence="1" id="KW-0812">Transmembrane</keyword>
<feature type="transmembrane region" description="Helical" evidence="1">
    <location>
        <begin position="89"/>
        <end position="107"/>
    </location>
</feature>
<reference evidence="2" key="2">
    <citation type="submission" date="2023-05" db="EMBL/GenBank/DDBJ databases">
        <authorList>
            <consortium name="Lawrence Berkeley National Laboratory"/>
            <person name="Steindorff A."/>
            <person name="Hensen N."/>
            <person name="Bonometti L."/>
            <person name="Westerberg I."/>
            <person name="Brannstrom I.O."/>
            <person name="Guillou S."/>
            <person name="Cros-Aarteil S."/>
            <person name="Calhoun S."/>
            <person name="Haridas S."/>
            <person name="Kuo A."/>
            <person name="Mondo S."/>
            <person name="Pangilinan J."/>
            <person name="Riley R."/>
            <person name="Labutti K."/>
            <person name="Andreopoulos B."/>
            <person name="Lipzen A."/>
            <person name="Chen C."/>
            <person name="Yanf M."/>
            <person name="Daum C."/>
            <person name="Ng V."/>
            <person name="Clum A."/>
            <person name="Ohm R."/>
            <person name="Martin F."/>
            <person name="Silar P."/>
            <person name="Natvig D."/>
            <person name="Lalanne C."/>
            <person name="Gautier V."/>
            <person name="Ament-Velasquez S.L."/>
            <person name="Kruys A."/>
            <person name="Hutchinson M.I."/>
            <person name="Powell A.J."/>
            <person name="Barry K."/>
            <person name="Miller A.N."/>
            <person name="Grigoriev I.V."/>
            <person name="Debuchy R."/>
            <person name="Gladieux P."/>
            <person name="Thoren M.H."/>
            <person name="Johannesson H."/>
        </authorList>
    </citation>
    <scope>NUCLEOTIDE SEQUENCE</scope>
    <source>
        <strain evidence="2">CBS 508.74</strain>
    </source>
</reference>
<protein>
    <recommendedName>
        <fullName evidence="4">MARVEL domain-containing protein</fullName>
    </recommendedName>
</protein>
<organism evidence="2 3">
    <name type="scientific">Canariomyces notabilis</name>
    <dbReference type="NCBI Taxonomy" id="2074819"/>
    <lineage>
        <taxon>Eukaryota</taxon>
        <taxon>Fungi</taxon>
        <taxon>Dikarya</taxon>
        <taxon>Ascomycota</taxon>
        <taxon>Pezizomycotina</taxon>
        <taxon>Sordariomycetes</taxon>
        <taxon>Sordariomycetidae</taxon>
        <taxon>Sordariales</taxon>
        <taxon>Chaetomiaceae</taxon>
        <taxon>Canariomyces</taxon>
    </lineage>
</organism>
<sequence length="251" mass="27263">MEALQPPQHGSGCAMWKLKLALRVASAVFCIIIAGLVGGLFTMGLGGNDTMLVKVLIILPTLTAVWIWDLAEGICILARNGKRGIHPGAIVGVDLIFWAAWMSAAIFDGISDVPAARSEREFIGDNSKSSTYLEVVRKKGWPIFVFIVAQVVVHFALFVIGCRETHVRNNTFTVIDLVQGAPSSGSRNPRGTMIYQQLPDGQIVPASRKSSKLPAEVRAYLMQSLDGHGQPTTETLPTPRQALVYPWARPS</sequence>
<reference evidence="2" key="1">
    <citation type="journal article" date="2023" name="Mol. Phylogenet. Evol.">
        <title>Genome-scale phylogeny and comparative genomics of the fungal order Sordariales.</title>
        <authorList>
            <person name="Hensen N."/>
            <person name="Bonometti L."/>
            <person name="Westerberg I."/>
            <person name="Brannstrom I.O."/>
            <person name="Guillou S."/>
            <person name="Cros-Aarteil S."/>
            <person name="Calhoun S."/>
            <person name="Haridas S."/>
            <person name="Kuo A."/>
            <person name="Mondo S."/>
            <person name="Pangilinan J."/>
            <person name="Riley R."/>
            <person name="LaButti K."/>
            <person name="Andreopoulos B."/>
            <person name="Lipzen A."/>
            <person name="Chen C."/>
            <person name="Yan M."/>
            <person name="Daum C."/>
            <person name="Ng V."/>
            <person name="Clum A."/>
            <person name="Steindorff A."/>
            <person name="Ohm R.A."/>
            <person name="Martin F."/>
            <person name="Silar P."/>
            <person name="Natvig D.O."/>
            <person name="Lalanne C."/>
            <person name="Gautier V."/>
            <person name="Ament-Velasquez S.L."/>
            <person name="Kruys A."/>
            <person name="Hutchinson M.I."/>
            <person name="Powell A.J."/>
            <person name="Barry K."/>
            <person name="Miller A.N."/>
            <person name="Grigoriev I.V."/>
            <person name="Debuchy R."/>
            <person name="Gladieux P."/>
            <person name="Hiltunen Thoren M."/>
            <person name="Johannesson H."/>
        </authorList>
    </citation>
    <scope>NUCLEOTIDE SEQUENCE</scope>
    <source>
        <strain evidence="2">CBS 508.74</strain>
    </source>
</reference>
<feature type="transmembrane region" description="Helical" evidence="1">
    <location>
        <begin position="20"/>
        <end position="45"/>
    </location>
</feature>
<keyword evidence="3" id="KW-1185">Reference proteome</keyword>
<evidence type="ECO:0000313" key="3">
    <source>
        <dbReference type="Proteomes" id="UP001302812"/>
    </source>
</evidence>
<feature type="transmembrane region" description="Helical" evidence="1">
    <location>
        <begin position="51"/>
        <end position="68"/>
    </location>
</feature>
<evidence type="ECO:0000256" key="1">
    <source>
        <dbReference type="SAM" id="Phobius"/>
    </source>
</evidence>
<evidence type="ECO:0008006" key="4">
    <source>
        <dbReference type="Google" id="ProtNLM"/>
    </source>
</evidence>
<feature type="transmembrane region" description="Helical" evidence="1">
    <location>
        <begin position="141"/>
        <end position="160"/>
    </location>
</feature>
<dbReference type="GeneID" id="89943386"/>
<accession>A0AAN6T9U1</accession>
<keyword evidence="1" id="KW-1133">Transmembrane helix</keyword>
<keyword evidence="1" id="KW-0472">Membrane</keyword>
<dbReference type="EMBL" id="MU853352">
    <property type="protein sequence ID" value="KAK4110128.1"/>
    <property type="molecule type" value="Genomic_DNA"/>
</dbReference>
<gene>
    <name evidence="2" type="ORF">N656DRAFT_847245</name>
</gene>
<comment type="caution">
    <text evidence="2">The sequence shown here is derived from an EMBL/GenBank/DDBJ whole genome shotgun (WGS) entry which is preliminary data.</text>
</comment>
<dbReference type="Proteomes" id="UP001302812">
    <property type="component" value="Unassembled WGS sequence"/>
</dbReference>
<name>A0AAN6T9U1_9PEZI</name>
<evidence type="ECO:0000313" key="2">
    <source>
        <dbReference type="EMBL" id="KAK4110128.1"/>
    </source>
</evidence>
<dbReference type="AlphaFoldDB" id="A0AAN6T9U1"/>